<reference evidence="5" key="1">
    <citation type="submission" date="2021-05" db="EMBL/GenBank/DDBJ databases">
        <authorList>
            <person name="Alioto T."/>
            <person name="Alioto T."/>
            <person name="Gomez Garrido J."/>
        </authorList>
    </citation>
    <scope>NUCLEOTIDE SEQUENCE</scope>
</reference>
<dbReference type="EMBL" id="HBUE01074210">
    <property type="protein sequence ID" value="CAG6474159.1"/>
    <property type="molecule type" value="Transcribed_RNA"/>
</dbReference>
<dbReference type="PROSITE" id="PS51278">
    <property type="entry name" value="GATASE_TYPE_2"/>
    <property type="match status" value="1"/>
</dbReference>
<dbReference type="InterPro" id="IPR017932">
    <property type="entry name" value="GATase_2_dom"/>
</dbReference>
<dbReference type="GO" id="GO:0016757">
    <property type="term" value="F:glycosyltransferase activity"/>
    <property type="evidence" value="ECO:0007669"/>
    <property type="project" value="UniProtKB-KW"/>
</dbReference>
<dbReference type="Pfam" id="PF13522">
    <property type="entry name" value="GATase_6"/>
    <property type="match status" value="1"/>
</dbReference>
<keyword evidence="5" id="KW-0328">Glycosyltransferase</keyword>
<evidence type="ECO:0000259" key="4">
    <source>
        <dbReference type="PROSITE" id="PS51278"/>
    </source>
</evidence>
<feature type="domain" description="Glutamine amidotransferase type-2" evidence="4">
    <location>
        <begin position="61"/>
        <end position="346"/>
    </location>
</feature>
<evidence type="ECO:0000313" key="5">
    <source>
        <dbReference type="EMBL" id="CAG6474155.1"/>
    </source>
</evidence>
<dbReference type="Gene3D" id="3.60.20.10">
    <property type="entry name" value="Glutamine Phosphoribosylpyrophosphate, subunit 1, domain 1"/>
    <property type="match status" value="1"/>
</dbReference>
<sequence>MDQPSPQQQDHAVEEVGEALEMLSTSAFTTPRVARDDGDKFALKGKRAGRGVVQSGLTHECGVFGAIATGEWPTQVDVAQVICLGLVALQHRGQESAGIVTSEGNCAKNFNVHKGMGMINNIFTDESMKKLKGNLGIGHTRYSTSAASEEVNCQPFVVHTAHGVIAVAHNGELVNCDSLRRDVLSRGVGLSTHSDSELITQALCLNPPDGEDNGPDWPARIKHLMQLAPLSYSLVIMLKDKIYGVRDPYGNRPLCIGKVVPLSIGSYRQGKLLIAFDRLLTLWCNVNNAKGGHLSNVKRIFMFSSQTQKRSKSWPPTAGSSPARAAASSRSAPATCARSSPARSSS</sequence>
<keyword evidence="1 5" id="KW-0808">Transferase</keyword>
<dbReference type="EMBL" id="HBUE01074211">
    <property type="protein sequence ID" value="CAG6474161.1"/>
    <property type="molecule type" value="Transcribed_RNA"/>
</dbReference>
<name>A0A8D8BFE4_CULPI</name>
<feature type="compositionally biased region" description="Low complexity" evidence="3">
    <location>
        <begin position="315"/>
        <end position="346"/>
    </location>
</feature>
<evidence type="ECO:0000256" key="1">
    <source>
        <dbReference type="ARBA" id="ARBA00022679"/>
    </source>
</evidence>
<keyword evidence="2" id="KW-0315">Glutamine amidotransferase</keyword>
<dbReference type="PANTHER" id="PTHR11907">
    <property type="entry name" value="AMIDOPHOSPHORIBOSYLTRANSFERASE"/>
    <property type="match status" value="1"/>
</dbReference>
<accession>A0A8D8BFE4</accession>
<feature type="region of interest" description="Disordered" evidence="3">
    <location>
        <begin position="306"/>
        <end position="346"/>
    </location>
</feature>
<dbReference type="EMBL" id="HBUE01074206">
    <property type="protein sequence ID" value="CAG6474155.1"/>
    <property type="molecule type" value="Transcribed_RNA"/>
</dbReference>
<dbReference type="AlphaFoldDB" id="A0A8D8BFE4"/>
<organism evidence="5">
    <name type="scientific">Culex pipiens</name>
    <name type="common">House mosquito</name>
    <dbReference type="NCBI Taxonomy" id="7175"/>
    <lineage>
        <taxon>Eukaryota</taxon>
        <taxon>Metazoa</taxon>
        <taxon>Ecdysozoa</taxon>
        <taxon>Arthropoda</taxon>
        <taxon>Hexapoda</taxon>
        <taxon>Insecta</taxon>
        <taxon>Pterygota</taxon>
        <taxon>Neoptera</taxon>
        <taxon>Endopterygota</taxon>
        <taxon>Diptera</taxon>
        <taxon>Nematocera</taxon>
        <taxon>Culicoidea</taxon>
        <taxon>Culicidae</taxon>
        <taxon>Culicinae</taxon>
        <taxon>Culicini</taxon>
        <taxon>Culex</taxon>
        <taxon>Culex</taxon>
    </lineage>
</organism>
<dbReference type="InterPro" id="IPR029055">
    <property type="entry name" value="Ntn_hydrolases_N"/>
</dbReference>
<protein>
    <submittedName>
        <fullName evidence="5">Amidophosphoribosyltransferase</fullName>
    </submittedName>
</protein>
<proteinExistence type="predicted"/>
<dbReference type="SUPFAM" id="SSF56235">
    <property type="entry name" value="N-terminal nucleophile aminohydrolases (Ntn hydrolases)"/>
    <property type="match status" value="1"/>
</dbReference>
<evidence type="ECO:0000256" key="3">
    <source>
        <dbReference type="SAM" id="MobiDB-lite"/>
    </source>
</evidence>
<evidence type="ECO:0000256" key="2">
    <source>
        <dbReference type="ARBA" id="ARBA00022962"/>
    </source>
</evidence>